<evidence type="ECO:0000313" key="4">
    <source>
        <dbReference type="Proteomes" id="UP001225605"/>
    </source>
</evidence>
<evidence type="ECO:0000256" key="1">
    <source>
        <dbReference type="SAM" id="MobiDB-lite"/>
    </source>
</evidence>
<feature type="transmembrane region" description="Helical" evidence="2">
    <location>
        <begin position="133"/>
        <end position="155"/>
    </location>
</feature>
<feature type="transmembrane region" description="Helical" evidence="2">
    <location>
        <begin position="7"/>
        <end position="28"/>
    </location>
</feature>
<dbReference type="RefSeq" id="WP_306746269.1">
    <property type="nucleotide sequence ID" value="NZ_NSDM01000005.1"/>
</dbReference>
<dbReference type="EMBL" id="NSDM01000005">
    <property type="protein sequence ID" value="MDQ2585102.1"/>
    <property type="molecule type" value="Genomic_DNA"/>
</dbReference>
<name>A0ABU0WZ98_9PSEU</name>
<accession>A0ABU0WZ98</accession>
<keyword evidence="2" id="KW-0812">Transmembrane</keyword>
<keyword evidence="4" id="KW-1185">Reference proteome</keyword>
<feature type="transmembrane region" description="Helical" evidence="2">
    <location>
        <begin position="109"/>
        <end position="127"/>
    </location>
</feature>
<organism evidence="3 4">
    <name type="scientific">Saccharothrix yanglingensis</name>
    <dbReference type="NCBI Taxonomy" id="659496"/>
    <lineage>
        <taxon>Bacteria</taxon>
        <taxon>Bacillati</taxon>
        <taxon>Actinomycetota</taxon>
        <taxon>Actinomycetes</taxon>
        <taxon>Pseudonocardiales</taxon>
        <taxon>Pseudonocardiaceae</taxon>
        <taxon>Saccharothrix</taxon>
    </lineage>
</organism>
<gene>
    <name evidence="3" type="ORF">CKY47_14155</name>
</gene>
<keyword evidence="2" id="KW-1133">Transmembrane helix</keyword>
<reference evidence="3 4" key="1">
    <citation type="submission" date="2017-06" db="EMBL/GenBank/DDBJ databases">
        <title>Cultured bacterium strain Saccharothrix yanglingensis Hhs.015.</title>
        <authorList>
            <person name="Xia Y."/>
        </authorList>
    </citation>
    <scope>NUCLEOTIDE SEQUENCE [LARGE SCALE GENOMIC DNA]</scope>
    <source>
        <strain evidence="3 4">Hhs.015</strain>
    </source>
</reference>
<feature type="region of interest" description="Disordered" evidence="1">
    <location>
        <begin position="163"/>
        <end position="183"/>
    </location>
</feature>
<keyword evidence="2" id="KW-0472">Membrane</keyword>
<proteinExistence type="predicted"/>
<evidence type="ECO:0000313" key="3">
    <source>
        <dbReference type="EMBL" id="MDQ2585102.1"/>
    </source>
</evidence>
<protein>
    <submittedName>
        <fullName evidence="3">Uncharacterized protein</fullName>
    </submittedName>
</protein>
<feature type="transmembrane region" description="Helical" evidence="2">
    <location>
        <begin position="34"/>
        <end position="52"/>
    </location>
</feature>
<feature type="compositionally biased region" description="Basic and acidic residues" evidence="1">
    <location>
        <begin position="172"/>
        <end position="183"/>
    </location>
</feature>
<comment type="caution">
    <text evidence="3">The sequence shown here is derived from an EMBL/GenBank/DDBJ whole genome shotgun (WGS) entry which is preliminary data.</text>
</comment>
<evidence type="ECO:0000256" key="2">
    <source>
        <dbReference type="SAM" id="Phobius"/>
    </source>
</evidence>
<sequence>MAERNKLPFALVVGIGLGAGVLFGVAQAWARGNWWFGLATGVPFGVAAVFLARRARATPAFSALAGPDRREVRRAAARGEAVEPRLAAALAEHAAAVADIPFPKTAMRVAFGVMAAFGLFVSVLGWGQEGLPGLAGGAPLLVLGLVCLFLAVPLMERQRERAARSLDATRTAVRDHRGGTPGR</sequence>
<dbReference type="Proteomes" id="UP001225605">
    <property type="component" value="Unassembled WGS sequence"/>
</dbReference>